<dbReference type="Gene3D" id="2.20.25.10">
    <property type="match status" value="1"/>
</dbReference>
<reference evidence="1 2" key="1">
    <citation type="submission" date="2018-12" db="EMBL/GenBank/DDBJ databases">
        <title>Sequencing of bacterial isolates from soil warming experiment in Harvard Forest, Massachusetts, USA.</title>
        <authorList>
            <person name="Deangelis K."/>
        </authorList>
    </citation>
    <scope>NUCLEOTIDE SEQUENCE [LARGE SCALE GENOMIC DNA]</scope>
    <source>
        <strain evidence="1 2">EB153</strain>
    </source>
</reference>
<evidence type="ECO:0000313" key="2">
    <source>
        <dbReference type="Proteomes" id="UP000269669"/>
    </source>
</evidence>
<evidence type="ECO:0000313" key="1">
    <source>
        <dbReference type="EMBL" id="RSL16666.1"/>
    </source>
</evidence>
<dbReference type="PANTHER" id="PTHR34352">
    <property type="entry name" value="PROTEIN YHFA"/>
    <property type="match status" value="1"/>
</dbReference>
<dbReference type="OrthoDB" id="9804010at2"/>
<dbReference type="Proteomes" id="UP000269669">
    <property type="component" value="Unassembled WGS sequence"/>
</dbReference>
<dbReference type="Gene3D" id="3.30.300.20">
    <property type="match status" value="1"/>
</dbReference>
<name>A0A3R9PS33_9BACT</name>
<protein>
    <submittedName>
        <fullName evidence="1">Putative redox protein</fullName>
    </submittedName>
</protein>
<dbReference type="PANTHER" id="PTHR34352:SF1">
    <property type="entry name" value="PROTEIN YHFA"/>
    <property type="match status" value="1"/>
</dbReference>
<dbReference type="InterPro" id="IPR015946">
    <property type="entry name" value="KH_dom-like_a/b"/>
</dbReference>
<dbReference type="InterPro" id="IPR003718">
    <property type="entry name" value="OsmC/Ohr_fam"/>
</dbReference>
<gene>
    <name evidence="1" type="ORF">EDE15_2187</name>
</gene>
<dbReference type="InterPro" id="IPR036102">
    <property type="entry name" value="OsmC/Ohrsf"/>
</dbReference>
<dbReference type="AlphaFoldDB" id="A0A3R9PS33"/>
<accession>A0A3R9PS33</accession>
<dbReference type="Pfam" id="PF02566">
    <property type="entry name" value="OsmC"/>
    <property type="match status" value="1"/>
</dbReference>
<dbReference type="RefSeq" id="WP_125485242.1">
    <property type="nucleotide sequence ID" value="NZ_RSDW01000001.1"/>
</dbReference>
<sequence>MIAKTVWTREMEFEGRSESGHNVTFDGGAAHHGGPSPMEAVLMALCSCSSVDVVSILQKKREPLTSLTVSVTAEQAAAPPRVFTKITLTYLIGGAVSKKAAETAVSLSKNKYCSVSKMLEKTAQIDYTIEYSNDSSAVSSQ</sequence>
<proteinExistence type="predicted"/>
<keyword evidence="2" id="KW-1185">Reference proteome</keyword>
<comment type="caution">
    <text evidence="1">The sequence shown here is derived from an EMBL/GenBank/DDBJ whole genome shotgun (WGS) entry which is preliminary data.</text>
</comment>
<dbReference type="SUPFAM" id="SSF82784">
    <property type="entry name" value="OsmC-like"/>
    <property type="match status" value="1"/>
</dbReference>
<dbReference type="EMBL" id="RSDW01000001">
    <property type="protein sequence ID" value="RSL16666.1"/>
    <property type="molecule type" value="Genomic_DNA"/>
</dbReference>
<organism evidence="1 2">
    <name type="scientific">Edaphobacter aggregans</name>
    <dbReference type="NCBI Taxonomy" id="570835"/>
    <lineage>
        <taxon>Bacteria</taxon>
        <taxon>Pseudomonadati</taxon>
        <taxon>Acidobacteriota</taxon>
        <taxon>Terriglobia</taxon>
        <taxon>Terriglobales</taxon>
        <taxon>Acidobacteriaceae</taxon>
        <taxon>Edaphobacter</taxon>
    </lineage>
</organism>